<dbReference type="InterPro" id="IPR050553">
    <property type="entry name" value="Thioredoxin_ResA/DsbE_sf"/>
</dbReference>
<organism evidence="3 4">
    <name type="scientific">Oligella ureolytica</name>
    <dbReference type="NCBI Taxonomy" id="90244"/>
    <lineage>
        <taxon>Bacteria</taxon>
        <taxon>Pseudomonadati</taxon>
        <taxon>Pseudomonadota</taxon>
        <taxon>Betaproteobacteria</taxon>
        <taxon>Burkholderiales</taxon>
        <taxon>Alcaligenaceae</taxon>
        <taxon>Oligella</taxon>
    </lineage>
</organism>
<evidence type="ECO:0000313" key="2">
    <source>
        <dbReference type="EMBL" id="QPT41031.1"/>
    </source>
</evidence>
<sequence>MKKSFISIIAVAVIAVLAFFTYNTVFASKSAPQVTFNSIDGKTFKTDDLKGRVTMVKFWATDCVTCMKQMPDTVAHHEKYKAQGFETVAVAMKHDSIDAIQRLIDERGYQFTIVHDVDGAIAKAFGEVRFTPVAFLFDRKGQLVRSYIGDYDTNLFIEDLERTLAQS</sequence>
<dbReference type="InterPro" id="IPR013766">
    <property type="entry name" value="Thioredoxin_domain"/>
</dbReference>
<dbReference type="InterPro" id="IPR013740">
    <property type="entry name" value="Redoxin"/>
</dbReference>
<dbReference type="InterPro" id="IPR036249">
    <property type="entry name" value="Thioredoxin-like_sf"/>
</dbReference>
<dbReference type="EMBL" id="UGSB01000001">
    <property type="protein sequence ID" value="SUA53493.1"/>
    <property type="molecule type" value="Genomic_DNA"/>
</dbReference>
<name>A0A378XDR4_9BURK</name>
<proteinExistence type="predicted"/>
<dbReference type="RefSeq" id="WP_018574062.1">
    <property type="nucleotide sequence ID" value="NZ_CP065725.1"/>
</dbReference>
<reference evidence="2 5" key="2">
    <citation type="submission" date="2020-12" db="EMBL/GenBank/DDBJ databases">
        <title>FDA dAtabase for Regulatory Grade micrObial Sequences (FDA-ARGOS): Supporting development and validation of Infectious Disease Dx tests.</title>
        <authorList>
            <person name="Sproer C."/>
            <person name="Gronow S."/>
            <person name="Severitt S."/>
            <person name="Schroder I."/>
            <person name="Tallon L."/>
            <person name="Sadzewicz L."/>
            <person name="Zhao X."/>
            <person name="Boylan J."/>
            <person name="Ott S."/>
            <person name="Bowen H."/>
            <person name="Vavikolanu K."/>
            <person name="Mehta A."/>
            <person name="Aluvathingal J."/>
            <person name="Nadendla S."/>
            <person name="Lowell S."/>
            <person name="Myers T."/>
            <person name="Yan Y."/>
            <person name="Sichtig H."/>
        </authorList>
    </citation>
    <scope>NUCLEOTIDE SEQUENCE [LARGE SCALE GENOMIC DNA]</scope>
    <source>
        <strain evidence="2 5">FDAARGOS_872</strain>
    </source>
</reference>
<dbReference type="SUPFAM" id="SSF52833">
    <property type="entry name" value="Thioredoxin-like"/>
    <property type="match status" value="1"/>
</dbReference>
<dbReference type="STRING" id="1122619.GCA_000373745_00878"/>
<dbReference type="Pfam" id="PF08534">
    <property type="entry name" value="Redoxin"/>
    <property type="match status" value="1"/>
</dbReference>
<evidence type="ECO:0000313" key="5">
    <source>
        <dbReference type="Proteomes" id="UP000594903"/>
    </source>
</evidence>
<dbReference type="Gene3D" id="3.40.30.10">
    <property type="entry name" value="Glutaredoxin"/>
    <property type="match status" value="1"/>
</dbReference>
<evidence type="ECO:0000313" key="3">
    <source>
        <dbReference type="EMBL" id="SUA53493.1"/>
    </source>
</evidence>
<reference evidence="3 4" key="1">
    <citation type="submission" date="2018-06" db="EMBL/GenBank/DDBJ databases">
        <authorList>
            <consortium name="Pathogen Informatics"/>
            <person name="Doyle S."/>
        </authorList>
    </citation>
    <scope>NUCLEOTIDE SEQUENCE [LARGE SCALE GENOMIC DNA]</scope>
    <source>
        <strain evidence="3 4">NCTC11997</strain>
    </source>
</reference>
<evidence type="ECO:0000259" key="1">
    <source>
        <dbReference type="PROSITE" id="PS51352"/>
    </source>
</evidence>
<feature type="domain" description="Thioredoxin" evidence="1">
    <location>
        <begin position="25"/>
        <end position="167"/>
    </location>
</feature>
<dbReference type="PANTHER" id="PTHR42852:SF18">
    <property type="entry name" value="CHROMOSOME UNDETERMINED SCAFFOLD_47, WHOLE GENOME SHOTGUN SEQUENCE"/>
    <property type="match status" value="1"/>
</dbReference>
<gene>
    <name evidence="3" type="primary">resA_2</name>
    <name evidence="2" type="ORF">I6G29_05675</name>
    <name evidence="3" type="ORF">NCTC11997_01190</name>
</gene>
<dbReference type="Proteomes" id="UP000254603">
    <property type="component" value="Unassembled WGS sequence"/>
</dbReference>
<dbReference type="CDD" id="cd02966">
    <property type="entry name" value="TlpA_like_family"/>
    <property type="match status" value="1"/>
</dbReference>
<dbReference type="EMBL" id="CP065725">
    <property type="protein sequence ID" value="QPT41031.1"/>
    <property type="molecule type" value="Genomic_DNA"/>
</dbReference>
<dbReference type="Proteomes" id="UP000594903">
    <property type="component" value="Chromosome"/>
</dbReference>
<protein>
    <submittedName>
        <fullName evidence="3">Thiol-disulfide oxidoreductase resA</fullName>
    </submittedName>
    <submittedName>
        <fullName evidence="2">TlpA family protein disulfide reductase</fullName>
    </submittedName>
</protein>
<dbReference type="OrthoDB" id="9811352at2"/>
<accession>A0A378XDR4</accession>
<dbReference type="GO" id="GO:0016491">
    <property type="term" value="F:oxidoreductase activity"/>
    <property type="evidence" value="ECO:0007669"/>
    <property type="project" value="InterPro"/>
</dbReference>
<dbReference type="PROSITE" id="PS51352">
    <property type="entry name" value="THIOREDOXIN_2"/>
    <property type="match status" value="1"/>
</dbReference>
<evidence type="ECO:0000313" key="4">
    <source>
        <dbReference type="Proteomes" id="UP000254603"/>
    </source>
</evidence>
<keyword evidence="5" id="KW-1185">Reference proteome</keyword>
<dbReference type="PANTHER" id="PTHR42852">
    <property type="entry name" value="THIOL:DISULFIDE INTERCHANGE PROTEIN DSBE"/>
    <property type="match status" value="1"/>
</dbReference>
<dbReference type="AlphaFoldDB" id="A0A378XDR4"/>